<reference evidence="2 3" key="1">
    <citation type="submission" date="2024-02" db="EMBL/GenBank/DDBJ databases">
        <authorList>
            <person name="Chen Y."/>
            <person name="Shah S."/>
            <person name="Dougan E. K."/>
            <person name="Thang M."/>
            <person name="Chan C."/>
        </authorList>
    </citation>
    <scope>NUCLEOTIDE SEQUENCE [LARGE SCALE GENOMIC DNA]</scope>
</reference>
<feature type="compositionally biased region" description="Acidic residues" evidence="1">
    <location>
        <begin position="36"/>
        <end position="48"/>
    </location>
</feature>
<feature type="region of interest" description="Disordered" evidence="1">
    <location>
        <begin position="32"/>
        <end position="59"/>
    </location>
</feature>
<keyword evidence="3" id="KW-1185">Reference proteome</keyword>
<gene>
    <name evidence="2" type="ORF">CCMP2556_LOCUS39042</name>
</gene>
<evidence type="ECO:0000313" key="2">
    <source>
        <dbReference type="EMBL" id="CAK9079260.1"/>
    </source>
</evidence>
<dbReference type="Proteomes" id="UP001642484">
    <property type="component" value="Unassembled WGS sequence"/>
</dbReference>
<dbReference type="EMBL" id="CAXAMN010023639">
    <property type="protein sequence ID" value="CAK9079260.1"/>
    <property type="molecule type" value="Genomic_DNA"/>
</dbReference>
<feature type="non-terminal residue" evidence="2">
    <location>
        <position position="1"/>
    </location>
</feature>
<proteinExistence type="predicted"/>
<protein>
    <submittedName>
        <fullName evidence="2">Uncharacterized protein</fullName>
    </submittedName>
</protein>
<comment type="caution">
    <text evidence="2">The sequence shown here is derived from an EMBL/GenBank/DDBJ whole genome shotgun (WGS) entry which is preliminary data.</text>
</comment>
<evidence type="ECO:0000256" key="1">
    <source>
        <dbReference type="SAM" id="MobiDB-lite"/>
    </source>
</evidence>
<sequence>YYEDMRCTQFAAAAASQLQAEGHAVLFTDLAQAPPESDDSSGPDDDTDPATRLQTSKEAKALEREIPWRSILKLPPKDIEAYIQSNQKERGWMNWGSVQAVPDDEAAAILSNPARRKRVLRSRARYRNQSKIPDQPQAKTRVVALGHLDPDLRRISRDSPTPMRVSEYILLSIYIAGANNLMENDPVPWLLWPGDVSAAFTQGSFEIEERPEPLYLLPPRDEITLRAGAFKAKLYLVLKNIYRLASAPRTWFQR</sequence>
<organism evidence="2 3">
    <name type="scientific">Durusdinium trenchii</name>
    <dbReference type="NCBI Taxonomy" id="1381693"/>
    <lineage>
        <taxon>Eukaryota</taxon>
        <taxon>Sar</taxon>
        <taxon>Alveolata</taxon>
        <taxon>Dinophyceae</taxon>
        <taxon>Suessiales</taxon>
        <taxon>Symbiodiniaceae</taxon>
        <taxon>Durusdinium</taxon>
    </lineage>
</organism>
<name>A0ABP0PTB4_9DINO</name>
<evidence type="ECO:0000313" key="3">
    <source>
        <dbReference type="Proteomes" id="UP001642484"/>
    </source>
</evidence>
<accession>A0ABP0PTB4</accession>